<evidence type="ECO:0000256" key="5">
    <source>
        <dbReference type="SAM" id="Phobius"/>
    </source>
</evidence>
<evidence type="ECO:0000256" key="4">
    <source>
        <dbReference type="SAM" id="MobiDB-lite"/>
    </source>
</evidence>
<dbReference type="PROSITE" id="PS50088">
    <property type="entry name" value="ANK_REPEAT"/>
    <property type="match status" value="1"/>
</dbReference>
<feature type="repeat" description="ANK" evidence="3">
    <location>
        <begin position="1056"/>
        <end position="1088"/>
    </location>
</feature>
<dbReference type="Pfam" id="PF12796">
    <property type="entry name" value="Ank_2"/>
    <property type="match status" value="1"/>
</dbReference>
<dbReference type="Gene3D" id="1.25.40.20">
    <property type="entry name" value="Ankyrin repeat-containing domain"/>
    <property type="match status" value="1"/>
</dbReference>
<evidence type="ECO:0000256" key="2">
    <source>
        <dbReference type="ARBA" id="ARBA00023043"/>
    </source>
</evidence>
<keyword evidence="7" id="KW-1185">Reference proteome</keyword>
<keyword evidence="5" id="KW-0472">Membrane</keyword>
<accession>A0A6G1IU57</accession>
<dbReference type="InterPro" id="IPR036770">
    <property type="entry name" value="Ankyrin_rpt-contain_sf"/>
</dbReference>
<dbReference type="PANTHER" id="PTHR24198">
    <property type="entry name" value="ANKYRIN REPEAT AND PROTEIN KINASE DOMAIN-CONTAINING PROTEIN"/>
    <property type="match status" value="1"/>
</dbReference>
<reference evidence="6" key="1">
    <citation type="journal article" date="2020" name="Stud. Mycol.">
        <title>101 Dothideomycetes genomes: a test case for predicting lifestyles and emergence of pathogens.</title>
        <authorList>
            <person name="Haridas S."/>
            <person name="Albert R."/>
            <person name="Binder M."/>
            <person name="Bloem J."/>
            <person name="Labutti K."/>
            <person name="Salamov A."/>
            <person name="Andreopoulos B."/>
            <person name="Baker S."/>
            <person name="Barry K."/>
            <person name="Bills G."/>
            <person name="Bluhm B."/>
            <person name="Cannon C."/>
            <person name="Castanera R."/>
            <person name="Culley D."/>
            <person name="Daum C."/>
            <person name="Ezra D."/>
            <person name="Gonzalez J."/>
            <person name="Henrissat B."/>
            <person name="Kuo A."/>
            <person name="Liang C."/>
            <person name="Lipzen A."/>
            <person name="Lutzoni F."/>
            <person name="Magnuson J."/>
            <person name="Mondo S."/>
            <person name="Nolan M."/>
            <person name="Ohm R."/>
            <person name="Pangilinan J."/>
            <person name="Park H.-J."/>
            <person name="Ramirez L."/>
            <person name="Alfaro M."/>
            <person name="Sun H."/>
            <person name="Tritt A."/>
            <person name="Yoshinaga Y."/>
            <person name="Zwiers L.-H."/>
            <person name="Turgeon B."/>
            <person name="Goodwin S."/>
            <person name="Spatafora J."/>
            <person name="Crous P."/>
            <person name="Grigoriev I."/>
        </authorList>
    </citation>
    <scope>NUCLEOTIDE SEQUENCE</scope>
    <source>
        <strain evidence="6">CBS 122367</strain>
    </source>
</reference>
<feature type="transmembrane region" description="Helical" evidence="5">
    <location>
        <begin position="45"/>
        <end position="67"/>
    </location>
</feature>
<feature type="compositionally biased region" description="Low complexity" evidence="4">
    <location>
        <begin position="674"/>
        <end position="683"/>
    </location>
</feature>
<dbReference type="Proteomes" id="UP000799291">
    <property type="component" value="Unassembled WGS sequence"/>
</dbReference>
<dbReference type="InterPro" id="IPR002110">
    <property type="entry name" value="Ankyrin_rpt"/>
</dbReference>
<sequence length="1112" mass="123010">MTTVNDDNVGDFTNDLASDIGPLLALFGENMTIQYLSESTSFLDYFIFAMAPIGIITAIVSTIRLCGHASFRAFIGRSQEGEGAIEAELCTSTSRDVCELFTKGGVQRVLGRPSILELVYVECDSEEKTQNSDHAKEEAGLYLSRNYFEDRVASENPHWKKVRGASLKSLNGKANRGAAFAPNPNLSLNVGVRKQPPWVFWAIAAIGLVLQIGVVVLAGVGVWILDWNLNEAEGSAKDYAPSMYITGTLLLCGGMWSCAALIGQTTDEIRFKRRGQDSSQRSRILWLQPGPQVIGDQSFDPYAYFEDAKKDPLRVWTSSSKNFPDIFELYTFFAIFATLVGYIIQFIGLRGMKGWVSLAQLGITVVMSLLRGLLRIKRLGRNDNELATMPDMVAGHELDWLASKLIASTSTADVTDSSSRVMPVADTSAQAQGDHSFHIRVRLAHLTGNNSFKRLDDSEYQNWEDEYVKVRSKARDVATAICTAAARLSKDHQDKDLTLRIEAASLAKDQATCQTQLIDIDLRPPPAFSTAGWRMDSAQLEAALGLWLWVMISDERLLEDDNDRASRSMAEKIHQARIIAAGMDDECWDADVNMQSEMNLWLGSSAVNFRETTLTFYDKSSCGLATLFKKPKSNSSPGFVAHELGEDIKLHTETQRFCGWSHVHSGPEIETGRTSRSSATSGPRSEKSGAGTKLRIQFSDLALTDTSLLDLCAQELFAVLMCSLAGVMPLSKTALSENSGRIRLENESVNIFVNAFQEAGLGSSSDAMLCVIPALRQKLEPLHSDRLLSALCKSADNYRQESEWKRAETVLQWACKHFAQNVEESGKHQPSPHFVRALHALAELYRWSLAHSVWKQDDGSAPSRRAFGVTGIDKMADSYGDTHRDDPEIQAILNRYQDIAQSFREQRNNNAKPDSASLKASLLDQNRTEALYQLCFINPHVVSSGDPAFRSALPLAIRNDWGEVVNPLLEMKANPNSTHVDKSTYPHDERTALSYCVELGFESYIVPLLEHGSAIDEPAGRKSQAPISYAAKNGHLGIVQLLFKSGHIDIDRKDNNGKTCLTHAAEEGHVAVVEELVQNGAHIEVEDDLSWTPLMWASFKGHKAVVQRLLQK</sequence>
<feature type="transmembrane region" description="Helical" evidence="5">
    <location>
        <begin position="244"/>
        <end position="263"/>
    </location>
</feature>
<evidence type="ECO:0000313" key="7">
    <source>
        <dbReference type="Proteomes" id="UP000799291"/>
    </source>
</evidence>
<dbReference type="EMBL" id="MU005591">
    <property type="protein sequence ID" value="KAF2681481.1"/>
    <property type="molecule type" value="Genomic_DNA"/>
</dbReference>
<feature type="non-terminal residue" evidence="6">
    <location>
        <position position="1112"/>
    </location>
</feature>
<feature type="region of interest" description="Disordered" evidence="4">
    <location>
        <begin position="663"/>
        <end position="690"/>
    </location>
</feature>
<dbReference type="PROSITE" id="PS50297">
    <property type="entry name" value="ANK_REP_REGION"/>
    <property type="match status" value="1"/>
</dbReference>
<organism evidence="6 7">
    <name type="scientific">Lentithecium fluviatile CBS 122367</name>
    <dbReference type="NCBI Taxonomy" id="1168545"/>
    <lineage>
        <taxon>Eukaryota</taxon>
        <taxon>Fungi</taxon>
        <taxon>Dikarya</taxon>
        <taxon>Ascomycota</taxon>
        <taxon>Pezizomycotina</taxon>
        <taxon>Dothideomycetes</taxon>
        <taxon>Pleosporomycetidae</taxon>
        <taxon>Pleosporales</taxon>
        <taxon>Massarineae</taxon>
        <taxon>Lentitheciaceae</taxon>
        <taxon>Lentithecium</taxon>
    </lineage>
</organism>
<evidence type="ECO:0000256" key="3">
    <source>
        <dbReference type="PROSITE-ProRule" id="PRU00023"/>
    </source>
</evidence>
<dbReference type="SUPFAM" id="SSF48403">
    <property type="entry name" value="Ankyrin repeat"/>
    <property type="match status" value="1"/>
</dbReference>
<protein>
    <submittedName>
        <fullName evidence="6">Uncharacterized protein</fullName>
    </submittedName>
</protein>
<evidence type="ECO:0000256" key="1">
    <source>
        <dbReference type="ARBA" id="ARBA00022737"/>
    </source>
</evidence>
<dbReference type="OrthoDB" id="194358at2759"/>
<keyword evidence="5" id="KW-0812">Transmembrane</keyword>
<keyword evidence="5" id="KW-1133">Transmembrane helix</keyword>
<evidence type="ECO:0000313" key="6">
    <source>
        <dbReference type="EMBL" id="KAF2681481.1"/>
    </source>
</evidence>
<dbReference type="AlphaFoldDB" id="A0A6G1IU57"/>
<feature type="transmembrane region" description="Helical" evidence="5">
    <location>
        <begin position="329"/>
        <end position="349"/>
    </location>
</feature>
<keyword evidence="1" id="KW-0677">Repeat</keyword>
<keyword evidence="2 3" id="KW-0040">ANK repeat</keyword>
<feature type="transmembrane region" description="Helical" evidence="5">
    <location>
        <begin position="198"/>
        <end position="224"/>
    </location>
</feature>
<proteinExistence type="predicted"/>
<dbReference type="SMART" id="SM00248">
    <property type="entry name" value="ANK"/>
    <property type="match status" value="4"/>
</dbReference>
<dbReference type="PANTHER" id="PTHR24198:SF165">
    <property type="entry name" value="ANKYRIN REPEAT-CONTAINING PROTEIN-RELATED"/>
    <property type="match status" value="1"/>
</dbReference>
<gene>
    <name evidence="6" type="ORF">K458DRAFT_282784</name>
</gene>
<name>A0A6G1IU57_9PLEO</name>